<feature type="signal peptide" evidence="5">
    <location>
        <begin position="1"/>
        <end position="21"/>
    </location>
</feature>
<keyword evidence="2" id="KW-1015">Disulfide bond</keyword>
<evidence type="ECO:0000256" key="5">
    <source>
        <dbReference type="SAM" id="SignalP"/>
    </source>
</evidence>
<dbReference type="GO" id="GO:0048544">
    <property type="term" value="P:recognition of pollen"/>
    <property type="evidence" value="ECO:0007669"/>
    <property type="project" value="InterPro"/>
</dbReference>
<dbReference type="PANTHER" id="PTHR47976">
    <property type="entry name" value="G-TYPE LECTIN S-RECEPTOR-LIKE SERINE/THREONINE-PROTEIN KINASE SD2-5"/>
    <property type="match status" value="1"/>
</dbReference>
<evidence type="ECO:0000256" key="3">
    <source>
        <dbReference type="ARBA" id="ARBA00023180"/>
    </source>
</evidence>
<accession>A0A5N6QJK3</accession>
<dbReference type="SUPFAM" id="SSF51110">
    <property type="entry name" value="alpha-D-mannose-specific plant lectins"/>
    <property type="match status" value="2"/>
</dbReference>
<sequence length="537" mass="59559">MAPISIAFFLFLFISFAGGRAQPKQSSHIGPGSSLSPTTQPSSWLSLSNRFAFGFYQLQDTTGFAVGIWLIGKHNKTVVWTAPNRDDPPITSNTTLEFSTEGMLILKSERGQQNLIANEIRSVSYATMLDSGNFVLYDKDSKKVWQSFENPTDTILGGQTLFAGGQLTSTGSRFHLKMQDDGYLVLYPTNTGDTPEDAYWSSETSNYATPWTKFDLYLNNTGRLHIINRTSSKTVKNLHEKSTSPAPNNNTIYRSTLDSDGIFRLYSHAYEESGDFNVSTLWEAFTDLCQVKSFCGFNSYCTFNDNQPYCNCLPGTDFVDPNDWSLGCGRNFSEGVCTGGKENEALYRVEPMENMKWGDRPYVVAPISTEEDCSGSCLEDCNCGAALFVSGSCRKHSLPLRYVRRTPKEEVTTAILKDGIKSLMSINETDNQKMPLVVVRKTAVTEILLVTLGFTAVSCVALAISGLFVFKSRVLRELDKIVRGEEVDKTTLENMVKIGLWCIQDEPALRPSMKSVLLMLEGITEVSVPPCPATMSM</sequence>
<keyword evidence="8" id="KW-1185">Reference proteome</keyword>
<dbReference type="Proteomes" id="UP000327013">
    <property type="component" value="Chromosome 1"/>
</dbReference>
<dbReference type="InterPro" id="IPR051343">
    <property type="entry name" value="G-type_lectin_kinases/EP1-like"/>
</dbReference>
<dbReference type="Gene3D" id="2.90.10.30">
    <property type="match status" value="1"/>
</dbReference>
<evidence type="ECO:0000256" key="2">
    <source>
        <dbReference type="ARBA" id="ARBA00023157"/>
    </source>
</evidence>
<keyword evidence="4" id="KW-1133">Transmembrane helix</keyword>
<evidence type="ECO:0000256" key="1">
    <source>
        <dbReference type="ARBA" id="ARBA00022729"/>
    </source>
</evidence>
<dbReference type="EMBL" id="CM017321">
    <property type="protein sequence ID" value="KAE7998300.1"/>
    <property type="molecule type" value="Genomic_DNA"/>
</dbReference>
<feature type="transmembrane region" description="Helical" evidence="4">
    <location>
        <begin position="447"/>
        <end position="470"/>
    </location>
</feature>
<dbReference type="PROSITE" id="PS50927">
    <property type="entry name" value="BULB_LECTIN"/>
    <property type="match status" value="2"/>
</dbReference>
<dbReference type="AlphaFoldDB" id="A0A5N6QJK3"/>
<dbReference type="Pfam" id="PF00954">
    <property type="entry name" value="S_locus_glycop"/>
    <property type="match status" value="1"/>
</dbReference>
<feature type="chain" id="PRO_5024271904" description="Bulb-type lectin domain-containing protein" evidence="5">
    <location>
        <begin position="22"/>
        <end position="537"/>
    </location>
</feature>
<dbReference type="Gene3D" id="2.90.10.10">
    <property type="entry name" value="Bulb-type lectin domain"/>
    <property type="match status" value="1"/>
</dbReference>
<keyword evidence="4" id="KW-0472">Membrane</keyword>
<keyword evidence="3" id="KW-0325">Glycoprotein</keyword>
<name>A0A5N6QJK3_9ROSI</name>
<gene>
    <name evidence="7" type="ORF">FH972_002858</name>
</gene>
<evidence type="ECO:0000256" key="4">
    <source>
        <dbReference type="SAM" id="Phobius"/>
    </source>
</evidence>
<dbReference type="InterPro" id="IPR036426">
    <property type="entry name" value="Bulb-type_lectin_dom_sf"/>
</dbReference>
<dbReference type="InterPro" id="IPR001480">
    <property type="entry name" value="Bulb-type_lectin_dom"/>
</dbReference>
<organism evidence="7 8">
    <name type="scientific">Carpinus fangiana</name>
    <dbReference type="NCBI Taxonomy" id="176857"/>
    <lineage>
        <taxon>Eukaryota</taxon>
        <taxon>Viridiplantae</taxon>
        <taxon>Streptophyta</taxon>
        <taxon>Embryophyta</taxon>
        <taxon>Tracheophyta</taxon>
        <taxon>Spermatophyta</taxon>
        <taxon>Magnoliopsida</taxon>
        <taxon>eudicotyledons</taxon>
        <taxon>Gunneridae</taxon>
        <taxon>Pentapetalae</taxon>
        <taxon>rosids</taxon>
        <taxon>fabids</taxon>
        <taxon>Fagales</taxon>
        <taxon>Betulaceae</taxon>
        <taxon>Carpinus</taxon>
    </lineage>
</organism>
<protein>
    <recommendedName>
        <fullName evidence="6">Bulb-type lectin domain-containing protein</fullName>
    </recommendedName>
</protein>
<dbReference type="OrthoDB" id="1668230at2759"/>
<feature type="domain" description="Bulb-type lectin" evidence="6">
    <location>
        <begin position="152"/>
        <end position="278"/>
    </location>
</feature>
<dbReference type="PANTHER" id="PTHR47976:SF27">
    <property type="entry name" value="RECEPTOR-LIKE SERINE_THREONINE-PROTEIN KINASE"/>
    <property type="match status" value="1"/>
</dbReference>
<dbReference type="Pfam" id="PF01453">
    <property type="entry name" value="B_lectin"/>
    <property type="match status" value="1"/>
</dbReference>
<keyword evidence="1 5" id="KW-0732">Signal</keyword>
<keyword evidence="4" id="KW-0812">Transmembrane</keyword>
<dbReference type="SMART" id="SM00108">
    <property type="entry name" value="B_lectin"/>
    <property type="match status" value="2"/>
</dbReference>
<proteinExistence type="predicted"/>
<evidence type="ECO:0000313" key="7">
    <source>
        <dbReference type="EMBL" id="KAE7998300.1"/>
    </source>
</evidence>
<feature type="domain" description="Bulb-type lectin" evidence="6">
    <location>
        <begin position="26"/>
        <end position="149"/>
    </location>
</feature>
<dbReference type="InterPro" id="IPR000858">
    <property type="entry name" value="S_locus_glycoprot_dom"/>
</dbReference>
<reference evidence="7 8" key="1">
    <citation type="submission" date="2019-06" db="EMBL/GenBank/DDBJ databases">
        <title>A chromosomal-level reference genome of Carpinus fangiana (Coryloideae, Betulaceae).</title>
        <authorList>
            <person name="Yang X."/>
            <person name="Wang Z."/>
            <person name="Zhang L."/>
            <person name="Hao G."/>
            <person name="Liu J."/>
            <person name="Yang Y."/>
        </authorList>
    </citation>
    <scope>NUCLEOTIDE SEQUENCE [LARGE SCALE GENOMIC DNA]</scope>
    <source>
        <strain evidence="7">Cfa_2016G</strain>
        <tissue evidence="7">Leaf</tissue>
    </source>
</reference>
<evidence type="ECO:0000259" key="6">
    <source>
        <dbReference type="PROSITE" id="PS50927"/>
    </source>
</evidence>
<evidence type="ECO:0000313" key="8">
    <source>
        <dbReference type="Proteomes" id="UP000327013"/>
    </source>
</evidence>
<dbReference type="FunFam" id="2.90.10.10:FF:000026">
    <property type="entry name" value="Serine/threonine-protein kinase"/>
    <property type="match status" value="1"/>
</dbReference>